<dbReference type="GO" id="GO:0005886">
    <property type="term" value="C:plasma membrane"/>
    <property type="evidence" value="ECO:0007669"/>
    <property type="project" value="UniProtKB-SubCell"/>
</dbReference>
<dbReference type="CDD" id="cd03230">
    <property type="entry name" value="ABC_DR_subfamily_A"/>
    <property type="match status" value="1"/>
</dbReference>
<dbReference type="PANTHER" id="PTHR42711:SF16">
    <property type="entry name" value="ABC TRANSPORTER ATP-BINDING PROTEIN"/>
    <property type="match status" value="1"/>
</dbReference>
<dbReference type="GO" id="GO:0005524">
    <property type="term" value="F:ATP binding"/>
    <property type="evidence" value="ECO:0007669"/>
    <property type="project" value="UniProtKB-KW"/>
</dbReference>
<evidence type="ECO:0000313" key="7">
    <source>
        <dbReference type="EMBL" id="HJA04492.1"/>
    </source>
</evidence>
<dbReference type="InterPro" id="IPR017871">
    <property type="entry name" value="ABC_transporter-like_CS"/>
</dbReference>
<evidence type="ECO:0000256" key="5">
    <source>
        <dbReference type="ARBA" id="ARBA00023251"/>
    </source>
</evidence>
<dbReference type="EMBL" id="DXAM01000090">
    <property type="protein sequence ID" value="HJA04492.1"/>
    <property type="molecule type" value="Genomic_DNA"/>
</dbReference>
<dbReference type="PROSITE" id="PS00211">
    <property type="entry name" value="ABC_TRANSPORTER_1"/>
    <property type="match status" value="1"/>
</dbReference>
<dbReference type="InterPro" id="IPR003593">
    <property type="entry name" value="AAA+_ATPase"/>
</dbReference>
<organism evidence="7 8">
    <name type="scientific">Candidatus Microbacterium stercoravium</name>
    <dbReference type="NCBI Taxonomy" id="2838697"/>
    <lineage>
        <taxon>Bacteria</taxon>
        <taxon>Bacillati</taxon>
        <taxon>Actinomycetota</taxon>
        <taxon>Actinomycetes</taxon>
        <taxon>Micrococcales</taxon>
        <taxon>Microbacteriaceae</taxon>
        <taxon>Microbacterium</taxon>
    </lineage>
</organism>
<dbReference type="InterPro" id="IPR050763">
    <property type="entry name" value="ABC_transporter_ATP-binding"/>
</dbReference>
<sequence length="244" mass="26890">MTDIAVEVSGLSRRYRQKTALDGVDLRVVSGETVGILGSNGAGKSTLVETIAGLRRPSQGSVRVLGLDPWRDSARVRGVLGVQLQEAELHSDLTVAENVRLHRSFYRDGERPEELIDRLGLRESAKVRAQHLSGGQLQRLSVAVALVGRPRVVVLDELTTGLDPEGRRDIWRLIEQLQERGVTVLLVSHSMDEVERLCGRVVMLDVGRVAIEGTPTALMTRTGSDNLDDAFLRVRKRSSERRAS</sequence>
<name>A0A9D2H4H1_9MICO</name>
<protein>
    <submittedName>
        <fullName evidence="7">ABC transporter ATP-binding protein</fullName>
    </submittedName>
</protein>
<keyword evidence="2" id="KW-0813">Transport</keyword>
<evidence type="ECO:0000256" key="1">
    <source>
        <dbReference type="ARBA" id="ARBA00004202"/>
    </source>
</evidence>
<dbReference type="InterPro" id="IPR027417">
    <property type="entry name" value="P-loop_NTPase"/>
</dbReference>
<proteinExistence type="predicted"/>
<reference evidence="7" key="1">
    <citation type="journal article" date="2021" name="PeerJ">
        <title>Extensive microbial diversity within the chicken gut microbiome revealed by metagenomics and culture.</title>
        <authorList>
            <person name="Gilroy R."/>
            <person name="Ravi A."/>
            <person name="Getino M."/>
            <person name="Pursley I."/>
            <person name="Horton D.L."/>
            <person name="Alikhan N.F."/>
            <person name="Baker D."/>
            <person name="Gharbi K."/>
            <person name="Hall N."/>
            <person name="Watson M."/>
            <person name="Adriaenssens E.M."/>
            <person name="Foster-Nyarko E."/>
            <person name="Jarju S."/>
            <person name="Secka A."/>
            <person name="Antonio M."/>
            <person name="Oren A."/>
            <person name="Chaudhuri R.R."/>
            <person name="La Ragione R."/>
            <person name="Hildebrand F."/>
            <person name="Pallen M.J."/>
        </authorList>
    </citation>
    <scope>NUCLEOTIDE SEQUENCE</scope>
    <source>
        <strain evidence="7">ChiHjej8B7-3636</strain>
    </source>
</reference>
<evidence type="ECO:0000259" key="6">
    <source>
        <dbReference type="PROSITE" id="PS50893"/>
    </source>
</evidence>
<feature type="domain" description="ABC transporter" evidence="6">
    <location>
        <begin position="6"/>
        <end position="231"/>
    </location>
</feature>
<evidence type="ECO:0000256" key="2">
    <source>
        <dbReference type="ARBA" id="ARBA00022448"/>
    </source>
</evidence>
<dbReference type="Gene3D" id="3.40.50.300">
    <property type="entry name" value="P-loop containing nucleotide triphosphate hydrolases"/>
    <property type="match status" value="1"/>
</dbReference>
<dbReference type="SMART" id="SM00382">
    <property type="entry name" value="AAA"/>
    <property type="match status" value="1"/>
</dbReference>
<keyword evidence="4 7" id="KW-0067">ATP-binding</keyword>
<evidence type="ECO:0000256" key="3">
    <source>
        <dbReference type="ARBA" id="ARBA00022741"/>
    </source>
</evidence>
<gene>
    <name evidence="7" type="ORF">H9800_06475</name>
</gene>
<dbReference type="GO" id="GO:0016887">
    <property type="term" value="F:ATP hydrolysis activity"/>
    <property type="evidence" value="ECO:0007669"/>
    <property type="project" value="InterPro"/>
</dbReference>
<dbReference type="Proteomes" id="UP000824220">
    <property type="component" value="Unassembled WGS sequence"/>
</dbReference>
<comment type="caution">
    <text evidence="7">The sequence shown here is derived from an EMBL/GenBank/DDBJ whole genome shotgun (WGS) entry which is preliminary data.</text>
</comment>
<keyword evidence="5" id="KW-0046">Antibiotic resistance</keyword>
<evidence type="ECO:0000313" key="8">
    <source>
        <dbReference type="Proteomes" id="UP000824220"/>
    </source>
</evidence>
<dbReference type="PANTHER" id="PTHR42711">
    <property type="entry name" value="ABC TRANSPORTER ATP-BINDING PROTEIN"/>
    <property type="match status" value="1"/>
</dbReference>
<dbReference type="PROSITE" id="PS50893">
    <property type="entry name" value="ABC_TRANSPORTER_2"/>
    <property type="match status" value="1"/>
</dbReference>
<dbReference type="SUPFAM" id="SSF52540">
    <property type="entry name" value="P-loop containing nucleoside triphosphate hydrolases"/>
    <property type="match status" value="1"/>
</dbReference>
<comment type="subcellular location">
    <subcellularLocation>
        <location evidence="1">Cell membrane</location>
        <topology evidence="1">Peripheral membrane protein</topology>
    </subcellularLocation>
</comment>
<accession>A0A9D2H4H1</accession>
<dbReference type="InterPro" id="IPR003439">
    <property type="entry name" value="ABC_transporter-like_ATP-bd"/>
</dbReference>
<evidence type="ECO:0000256" key="4">
    <source>
        <dbReference type="ARBA" id="ARBA00022840"/>
    </source>
</evidence>
<dbReference type="Pfam" id="PF00005">
    <property type="entry name" value="ABC_tran"/>
    <property type="match status" value="1"/>
</dbReference>
<dbReference type="AlphaFoldDB" id="A0A9D2H4H1"/>
<reference evidence="7" key="2">
    <citation type="submission" date="2021-04" db="EMBL/GenBank/DDBJ databases">
        <authorList>
            <person name="Gilroy R."/>
        </authorList>
    </citation>
    <scope>NUCLEOTIDE SEQUENCE</scope>
    <source>
        <strain evidence="7">ChiHjej8B7-3636</strain>
    </source>
</reference>
<dbReference type="GO" id="GO:0046677">
    <property type="term" value="P:response to antibiotic"/>
    <property type="evidence" value="ECO:0007669"/>
    <property type="project" value="UniProtKB-KW"/>
</dbReference>
<keyword evidence="3" id="KW-0547">Nucleotide-binding</keyword>